<name>X0TPN9_9ZZZZ</name>
<comment type="caution">
    <text evidence="1">The sequence shown here is derived from an EMBL/GenBank/DDBJ whole genome shotgun (WGS) entry which is preliminary data.</text>
</comment>
<proteinExistence type="predicted"/>
<evidence type="ECO:0000313" key="1">
    <source>
        <dbReference type="EMBL" id="GAF78080.1"/>
    </source>
</evidence>
<sequence>FQFYYHKGSKNLKAERAGYKFQRDKDGNVLEMQVKKKDDLMDAKRYGVNRALTANRYEL</sequence>
<organism evidence="1">
    <name type="scientific">marine sediment metagenome</name>
    <dbReference type="NCBI Taxonomy" id="412755"/>
    <lineage>
        <taxon>unclassified sequences</taxon>
        <taxon>metagenomes</taxon>
        <taxon>ecological metagenomes</taxon>
    </lineage>
</organism>
<reference evidence="1" key="1">
    <citation type="journal article" date="2014" name="Front. Microbiol.">
        <title>High frequency of phylogenetically diverse reductive dehalogenase-homologous genes in deep subseafloor sedimentary metagenomes.</title>
        <authorList>
            <person name="Kawai M."/>
            <person name="Futagami T."/>
            <person name="Toyoda A."/>
            <person name="Takaki Y."/>
            <person name="Nishi S."/>
            <person name="Hori S."/>
            <person name="Arai W."/>
            <person name="Tsubouchi T."/>
            <person name="Morono Y."/>
            <person name="Uchiyama I."/>
            <person name="Ito T."/>
            <person name="Fujiyama A."/>
            <person name="Inagaki F."/>
            <person name="Takami H."/>
        </authorList>
    </citation>
    <scope>NUCLEOTIDE SEQUENCE</scope>
    <source>
        <strain evidence="1">Expedition CK06-06</strain>
    </source>
</reference>
<gene>
    <name evidence="1" type="ORF">S01H1_03509</name>
</gene>
<dbReference type="EMBL" id="BARS01001906">
    <property type="protein sequence ID" value="GAF78080.1"/>
    <property type="molecule type" value="Genomic_DNA"/>
</dbReference>
<feature type="non-terminal residue" evidence="1">
    <location>
        <position position="1"/>
    </location>
</feature>
<accession>X0TPN9</accession>
<protein>
    <submittedName>
        <fullName evidence="1">Uncharacterized protein</fullName>
    </submittedName>
</protein>
<dbReference type="AlphaFoldDB" id="X0TPN9"/>
<dbReference type="Gene3D" id="3.30.420.280">
    <property type="match status" value="1"/>
</dbReference>